<sequence>MPIDPLEAEASIVFENQQQELLEDQEIIMWSPRLLGTIRDTT</sequence>
<evidence type="ECO:0000313" key="1">
    <source>
        <dbReference type="EMBL" id="KAF7826520.1"/>
    </source>
</evidence>
<accession>A0A834WKE3</accession>
<proteinExistence type="predicted"/>
<keyword evidence="2" id="KW-1185">Reference proteome</keyword>
<comment type="caution">
    <text evidence="1">The sequence shown here is derived from an EMBL/GenBank/DDBJ whole genome shotgun (WGS) entry which is preliminary data.</text>
</comment>
<reference evidence="1" key="1">
    <citation type="submission" date="2020-09" db="EMBL/GenBank/DDBJ databases">
        <title>Genome-Enabled Discovery of Anthraquinone Biosynthesis in Senna tora.</title>
        <authorList>
            <person name="Kang S.-H."/>
            <person name="Pandey R.P."/>
            <person name="Lee C.-M."/>
            <person name="Sim J.-S."/>
            <person name="Jeong J.-T."/>
            <person name="Choi B.-S."/>
            <person name="Jung M."/>
            <person name="Ginzburg D."/>
            <person name="Zhao K."/>
            <person name="Won S.Y."/>
            <person name="Oh T.-J."/>
            <person name="Yu Y."/>
            <person name="Kim N.-H."/>
            <person name="Lee O.R."/>
            <person name="Lee T.-H."/>
            <person name="Bashyal P."/>
            <person name="Kim T.-S."/>
            <person name="Lee W.-H."/>
            <person name="Kawkins C."/>
            <person name="Kim C.-K."/>
            <person name="Kim J.S."/>
            <person name="Ahn B.O."/>
            <person name="Rhee S.Y."/>
            <person name="Sohng J.K."/>
        </authorList>
    </citation>
    <scope>NUCLEOTIDE SEQUENCE</scope>
    <source>
        <tissue evidence="1">Leaf</tissue>
    </source>
</reference>
<organism evidence="1 2">
    <name type="scientific">Senna tora</name>
    <dbReference type="NCBI Taxonomy" id="362788"/>
    <lineage>
        <taxon>Eukaryota</taxon>
        <taxon>Viridiplantae</taxon>
        <taxon>Streptophyta</taxon>
        <taxon>Embryophyta</taxon>
        <taxon>Tracheophyta</taxon>
        <taxon>Spermatophyta</taxon>
        <taxon>Magnoliopsida</taxon>
        <taxon>eudicotyledons</taxon>
        <taxon>Gunneridae</taxon>
        <taxon>Pentapetalae</taxon>
        <taxon>rosids</taxon>
        <taxon>fabids</taxon>
        <taxon>Fabales</taxon>
        <taxon>Fabaceae</taxon>
        <taxon>Caesalpinioideae</taxon>
        <taxon>Cassia clade</taxon>
        <taxon>Senna</taxon>
    </lineage>
</organism>
<name>A0A834WKE3_9FABA</name>
<protein>
    <submittedName>
        <fullName evidence="1">Uncharacterized protein</fullName>
    </submittedName>
</protein>
<dbReference type="EMBL" id="JAAIUW010000006">
    <property type="protein sequence ID" value="KAF7826520.1"/>
    <property type="molecule type" value="Genomic_DNA"/>
</dbReference>
<gene>
    <name evidence="1" type="ORF">G2W53_017684</name>
</gene>
<dbReference type="AlphaFoldDB" id="A0A834WKE3"/>
<evidence type="ECO:0000313" key="2">
    <source>
        <dbReference type="Proteomes" id="UP000634136"/>
    </source>
</evidence>
<dbReference type="Proteomes" id="UP000634136">
    <property type="component" value="Unassembled WGS sequence"/>
</dbReference>